<dbReference type="InterPro" id="IPR002939">
    <property type="entry name" value="DnaJ_C"/>
</dbReference>
<dbReference type="PANTHER" id="PTHR43888">
    <property type="entry name" value="DNAJ-LIKE-2, ISOFORM A-RELATED"/>
    <property type="match status" value="1"/>
</dbReference>
<dbReference type="GO" id="GO:0030544">
    <property type="term" value="F:Hsp70 protein binding"/>
    <property type="evidence" value="ECO:0007669"/>
    <property type="project" value="InterPro"/>
</dbReference>
<accession>H0XL00</accession>
<feature type="region of interest" description="Disordered" evidence="6">
    <location>
        <begin position="1"/>
        <end position="22"/>
    </location>
</feature>
<dbReference type="GeneTree" id="ENSGT00940000153558"/>
<keyword evidence="5" id="KW-0143">Chaperone</keyword>
<evidence type="ECO:0000259" key="7">
    <source>
        <dbReference type="Pfam" id="PF01556"/>
    </source>
</evidence>
<evidence type="ECO:0000256" key="4">
    <source>
        <dbReference type="ARBA" id="ARBA00022833"/>
    </source>
</evidence>
<dbReference type="Ensembl" id="ENSOGAT00000028099.1">
    <property type="protein sequence ID" value="ENSOGAP00000016790.1"/>
    <property type="gene ID" value="ENSOGAG00000027671.1"/>
</dbReference>
<dbReference type="GO" id="GO:0006457">
    <property type="term" value="P:protein folding"/>
    <property type="evidence" value="ECO:0007669"/>
    <property type="project" value="InterPro"/>
</dbReference>
<organism evidence="8 9">
    <name type="scientific">Otolemur garnettii</name>
    <name type="common">Small-eared galago</name>
    <name type="synonym">Garnett's greater bushbaby</name>
    <dbReference type="NCBI Taxonomy" id="30611"/>
    <lineage>
        <taxon>Eukaryota</taxon>
        <taxon>Metazoa</taxon>
        <taxon>Chordata</taxon>
        <taxon>Craniata</taxon>
        <taxon>Vertebrata</taxon>
        <taxon>Euteleostomi</taxon>
        <taxon>Mammalia</taxon>
        <taxon>Eutheria</taxon>
        <taxon>Euarchontoglires</taxon>
        <taxon>Primates</taxon>
        <taxon>Strepsirrhini</taxon>
        <taxon>Lorisiformes</taxon>
        <taxon>Galagidae</taxon>
        <taxon>Otolemur</taxon>
    </lineage>
</organism>
<evidence type="ECO:0000256" key="2">
    <source>
        <dbReference type="ARBA" id="ARBA00022737"/>
    </source>
</evidence>
<dbReference type="Gene3D" id="2.60.260.20">
    <property type="entry name" value="Urease metallochaperone UreE, N-terminal domain"/>
    <property type="match status" value="1"/>
</dbReference>
<keyword evidence="9" id="KW-1185">Reference proteome</keyword>
<dbReference type="eggNOG" id="KOG0712">
    <property type="taxonomic scope" value="Eukaryota"/>
</dbReference>
<keyword evidence="4" id="KW-0862">Zinc</keyword>
<proteinExistence type="predicted"/>
<dbReference type="HOGENOM" id="CLU_017633_10_3_1"/>
<reference evidence="8" key="2">
    <citation type="submission" date="2025-08" db="UniProtKB">
        <authorList>
            <consortium name="Ensembl"/>
        </authorList>
    </citation>
    <scope>IDENTIFICATION</scope>
</reference>
<keyword evidence="1" id="KW-0479">Metal-binding</keyword>
<dbReference type="InterPro" id="IPR008971">
    <property type="entry name" value="HSP40/DnaJ_pept-bd"/>
</dbReference>
<dbReference type="GO" id="GO:0008270">
    <property type="term" value="F:zinc ion binding"/>
    <property type="evidence" value="ECO:0007669"/>
    <property type="project" value="UniProtKB-KW"/>
</dbReference>
<dbReference type="Proteomes" id="UP000005225">
    <property type="component" value="Unassembled WGS sequence"/>
</dbReference>
<keyword evidence="2" id="KW-0677">Repeat</keyword>
<dbReference type="InParanoid" id="H0XL00"/>
<protein>
    <recommendedName>
        <fullName evidence="7">Chaperone DnaJ C-terminal domain-containing protein</fullName>
    </recommendedName>
</protein>
<evidence type="ECO:0000256" key="1">
    <source>
        <dbReference type="ARBA" id="ARBA00022723"/>
    </source>
</evidence>
<name>H0XL00_OTOGA</name>
<reference evidence="8" key="3">
    <citation type="submission" date="2025-09" db="UniProtKB">
        <authorList>
            <consortium name="Ensembl"/>
        </authorList>
    </citation>
    <scope>IDENTIFICATION</scope>
</reference>
<dbReference type="OMA" id="HACCIYL"/>
<dbReference type="GO" id="GO:0051082">
    <property type="term" value="F:unfolded protein binding"/>
    <property type="evidence" value="ECO:0007669"/>
    <property type="project" value="InterPro"/>
</dbReference>
<dbReference type="SUPFAM" id="SSF49493">
    <property type="entry name" value="HSP40/DnaJ peptide-binding domain"/>
    <property type="match status" value="1"/>
</dbReference>
<feature type="domain" description="Chaperone DnaJ C-terminal" evidence="7">
    <location>
        <begin position="1"/>
        <end position="115"/>
    </location>
</feature>
<evidence type="ECO:0000256" key="3">
    <source>
        <dbReference type="ARBA" id="ARBA00022771"/>
    </source>
</evidence>
<dbReference type="FunFam" id="2.60.260.20:FF:000003">
    <property type="entry name" value="DnaJ subfamily A member 2"/>
    <property type="match status" value="1"/>
</dbReference>
<evidence type="ECO:0000256" key="6">
    <source>
        <dbReference type="SAM" id="MobiDB-lite"/>
    </source>
</evidence>
<evidence type="ECO:0000313" key="9">
    <source>
        <dbReference type="Proteomes" id="UP000005225"/>
    </source>
</evidence>
<dbReference type="EMBL" id="AAQR03173427">
    <property type="status" value="NOT_ANNOTATED_CDS"/>
    <property type="molecule type" value="Genomic_DNA"/>
</dbReference>
<dbReference type="STRING" id="30611.ENSOGAP00000016790"/>
<keyword evidence="3" id="KW-0863">Zinc-finger</keyword>
<feature type="region of interest" description="Disordered" evidence="6">
    <location>
        <begin position="141"/>
        <end position="180"/>
    </location>
</feature>
<dbReference type="AlphaFoldDB" id="H0XL00"/>
<dbReference type="Pfam" id="PF01556">
    <property type="entry name" value="DnaJ_C"/>
    <property type="match status" value="1"/>
</dbReference>
<evidence type="ECO:0000313" key="8">
    <source>
        <dbReference type="Ensembl" id="ENSOGAP00000016790.1"/>
    </source>
</evidence>
<sequence length="180" mass="20340">MKDGQKVTFHGEGVQGPGLGPGDTTVLDQKDHACCIYLTRRRPLHVYGHIKVTEALCGLQMPVSTLDNRTIDTAWHPRQIFKCGDSKCELNEGMQTYHRPCNKGRLIIENKVNFPENGFLLINSLLEKLLLERKEVEEADEMDQVDQMDFAPSQERWRQHTGEACEDDGVSPEGVQCQTS</sequence>
<evidence type="ECO:0000256" key="5">
    <source>
        <dbReference type="ARBA" id="ARBA00023186"/>
    </source>
</evidence>
<dbReference type="InterPro" id="IPR044713">
    <property type="entry name" value="DNJA1/2-like"/>
</dbReference>
<reference evidence="9" key="1">
    <citation type="submission" date="2011-03" db="EMBL/GenBank/DDBJ databases">
        <title>Version 3 of the genome sequence of Otolemur garnettii (Bushbaby).</title>
        <authorList>
            <consortium name="The Broad Institute Genome Sequencing Platform"/>
            <person name="Di Palma F."/>
            <person name="Johnson J."/>
            <person name="Lander E.S."/>
            <person name="Lindblad-Toh K."/>
            <person name="Jaffe D.B."/>
            <person name="Gnerre S."/>
            <person name="MacCallum I."/>
            <person name="Przybylski D."/>
            <person name="Ribeiro F.J."/>
            <person name="Burton J.N."/>
            <person name="Walker B.J."/>
            <person name="Sharpe T."/>
            <person name="Hall G."/>
        </authorList>
    </citation>
    <scope>NUCLEOTIDE SEQUENCE [LARGE SCALE GENOMIC DNA]</scope>
</reference>